<comment type="subunit">
    <text evidence="2 11">Homodimer.</text>
</comment>
<keyword evidence="3 11" id="KW-0554">One-carbon metabolism</keyword>
<keyword evidence="10 11" id="KW-0511">Multifunctional enzyme</keyword>
<accession>A0A1G2NET1</accession>
<dbReference type="PANTHER" id="PTHR48099">
    <property type="entry name" value="C-1-TETRAHYDROFOLATE SYNTHASE, CYTOPLASMIC-RELATED"/>
    <property type="match status" value="1"/>
</dbReference>
<evidence type="ECO:0000256" key="7">
    <source>
        <dbReference type="ARBA" id="ARBA00023002"/>
    </source>
</evidence>
<dbReference type="GO" id="GO:0000105">
    <property type="term" value="P:L-histidine biosynthetic process"/>
    <property type="evidence" value="ECO:0007669"/>
    <property type="project" value="UniProtKB-KW"/>
</dbReference>
<dbReference type="InterPro" id="IPR036291">
    <property type="entry name" value="NAD(P)-bd_dom_sf"/>
</dbReference>
<evidence type="ECO:0000256" key="5">
    <source>
        <dbReference type="ARBA" id="ARBA00022801"/>
    </source>
</evidence>
<keyword evidence="6 11" id="KW-0521">NADP</keyword>
<dbReference type="GO" id="GO:0005829">
    <property type="term" value="C:cytosol"/>
    <property type="evidence" value="ECO:0007669"/>
    <property type="project" value="TreeGrafter"/>
</dbReference>
<dbReference type="GO" id="GO:0006164">
    <property type="term" value="P:purine nucleotide biosynthetic process"/>
    <property type="evidence" value="ECO:0007669"/>
    <property type="project" value="UniProtKB-KW"/>
</dbReference>
<evidence type="ECO:0000259" key="13">
    <source>
        <dbReference type="Pfam" id="PF02882"/>
    </source>
</evidence>
<keyword evidence="4 11" id="KW-0658">Purine biosynthesis</keyword>
<dbReference type="Gene3D" id="3.40.50.720">
    <property type="entry name" value="NAD(P)-binding Rossmann-like Domain"/>
    <property type="match status" value="1"/>
</dbReference>
<dbReference type="EC" id="3.5.4.9" evidence="11"/>
<protein>
    <recommendedName>
        <fullName evidence="11">Bifunctional protein FolD</fullName>
    </recommendedName>
    <domain>
        <recommendedName>
            <fullName evidence="11">Methylenetetrahydrofolate dehydrogenase</fullName>
            <ecNumber evidence="11">1.5.1.5</ecNumber>
        </recommendedName>
    </domain>
    <domain>
        <recommendedName>
            <fullName evidence="11">Methenyltetrahydrofolate cyclohydrolase</fullName>
            <ecNumber evidence="11">3.5.4.9</ecNumber>
        </recommendedName>
    </domain>
</protein>
<gene>
    <name evidence="11" type="primary">folD</name>
    <name evidence="14" type="ORF">A2938_03430</name>
</gene>
<dbReference type="Proteomes" id="UP000177797">
    <property type="component" value="Unassembled WGS sequence"/>
</dbReference>
<reference evidence="14 15" key="1">
    <citation type="journal article" date="2016" name="Nat. Commun.">
        <title>Thousands of microbial genomes shed light on interconnected biogeochemical processes in an aquifer system.</title>
        <authorList>
            <person name="Anantharaman K."/>
            <person name="Brown C.T."/>
            <person name="Hug L.A."/>
            <person name="Sharon I."/>
            <person name="Castelle C.J."/>
            <person name="Probst A.J."/>
            <person name="Thomas B.C."/>
            <person name="Singh A."/>
            <person name="Wilkins M.J."/>
            <person name="Karaoz U."/>
            <person name="Brodie E.L."/>
            <person name="Williams K.H."/>
            <person name="Hubbard S.S."/>
            <person name="Banfield J.F."/>
        </authorList>
    </citation>
    <scope>NUCLEOTIDE SEQUENCE [LARGE SCALE GENOMIC DNA]</scope>
</reference>
<dbReference type="InterPro" id="IPR000672">
    <property type="entry name" value="THF_DH/CycHdrlase"/>
</dbReference>
<keyword evidence="5 11" id="KW-0378">Hydrolase</keyword>
<keyword evidence="8 11" id="KW-0368">Histidine biosynthesis</keyword>
<dbReference type="HAMAP" id="MF_01576">
    <property type="entry name" value="THF_DHG_CYH"/>
    <property type="match status" value="1"/>
</dbReference>
<dbReference type="FunFam" id="3.40.50.10860:FF:000005">
    <property type="entry name" value="C-1-tetrahydrofolate synthase, cytoplasmic, putative"/>
    <property type="match status" value="1"/>
</dbReference>
<keyword evidence="11" id="KW-0028">Amino-acid biosynthesis</keyword>
<dbReference type="SUPFAM" id="SSF51735">
    <property type="entry name" value="NAD(P)-binding Rossmann-fold domains"/>
    <property type="match status" value="1"/>
</dbReference>
<dbReference type="GO" id="GO:0009086">
    <property type="term" value="P:methionine biosynthetic process"/>
    <property type="evidence" value="ECO:0007669"/>
    <property type="project" value="UniProtKB-KW"/>
</dbReference>
<dbReference type="InterPro" id="IPR020630">
    <property type="entry name" value="THF_DH/CycHdrlase_cat_dom"/>
</dbReference>
<feature type="domain" description="Tetrahydrofolate dehydrogenase/cyclohydrolase NAD(P)-binding" evidence="13">
    <location>
        <begin position="139"/>
        <end position="293"/>
    </location>
</feature>
<evidence type="ECO:0000313" key="14">
    <source>
        <dbReference type="EMBL" id="OHA34573.1"/>
    </source>
</evidence>
<dbReference type="UniPathway" id="UPA00193"/>
<dbReference type="CDD" id="cd01080">
    <property type="entry name" value="NAD_bind_m-THF_DH_Cyclohyd"/>
    <property type="match status" value="1"/>
</dbReference>
<evidence type="ECO:0000256" key="2">
    <source>
        <dbReference type="ARBA" id="ARBA00011738"/>
    </source>
</evidence>
<evidence type="ECO:0000313" key="15">
    <source>
        <dbReference type="Proteomes" id="UP000177797"/>
    </source>
</evidence>
<sequence>MKAQTLILDGRTARDEIRARLKKEFNALTQPRALAIVQVGDDHASSAYIRQKILFGKSVGVEVIHEKLPSDSREQAVADCIFALSANPSVAGIIVQLPLPAHLERERILDLVPHEKDVDGLSSASRTRLAAVDASGFVPATARGVGELLSRYGISVVGKKVAVFGRSLIAGRPIAQLLSAKGARVTVLHSKTPKAEAQRISRASDIVIVAIGKPCFIGSEYFRSDKTQVVVDVGINRTATGVALFEEVPRVNLIGDVDFDIVKNMVVAISPVPGGVGPMTVACLFENLRDAVYNQSNVK</sequence>
<evidence type="ECO:0000259" key="12">
    <source>
        <dbReference type="Pfam" id="PF00763"/>
    </source>
</evidence>
<dbReference type="InterPro" id="IPR020631">
    <property type="entry name" value="THF_DH/CycHdrlase_NAD-bd_dom"/>
</dbReference>
<feature type="binding site" evidence="11">
    <location>
        <position position="235"/>
    </location>
    <ligand>
        <name>NADP(+)</name>
        <dbReference type="ChEBI" id="CHEBI:58349"/>
    </ligand>
</feature>
<dbReference type="EMBL" id="MHSA01000011">
    <property type="protein sequence ID" value="OHA34573.1"/>
    <property type="molecule type" value="Genomic_DNA"/>
</dbReference>
<dbReference type="AlphaFoldDB" id="A0A1G2NET1"/>
<comment type="pathway">
    <text evidence="1 11">One-carbon metabolism; tetrahydrofolate interconversion.</text>
</comment>
<evidence type="ECO:0000256" key="1">
    <source>
        <dbReference type="ARBA" id="ARBA00004777"/>
    </source>
</evidence>
<dbReference type="GO" id="GO:0004477">
    <property type="term" value="F:methenyltetrahydrofolate cyclohydrolase activity"/>
    <property type="evidence" value="ECO:0007669"/>
    <property type="project" value="UniProtKB-UniRule"/>
</dbReference>
<keyword evidence="7 11" id="KW-0560">Oxidoreductase</keyword>
<feature type="binding site" evidence="11">
    <location>
        <begin position="165"/>
        <end position="167"/>
    </location>
    <ligand>
        <name>NADP(+)</name>
        <dbReference type="ChEBI" id="CHEBI:58349"/>
    </ligand>
</feature>
<dbReference type="GO" id="GO:0035999">
    <property type="term" value="P:tetrahydrofolate interconversion"/>
    <property type="evidence" value="ECO:0007669"/>
    <property type="project" value="UniProtKB-UniRule"/>
</dbReference>
<organism evidence="14 15">
    <name type="scientific">Candidatus Taylorbacteria bacterium RIFCSPLOWO2_01_FULL_48_100</name>
    <dbReference type="NCBI Taxonomy" id="1802322"/>
    <lineage>
        <taxon>Bacteria</taxon>
        <taxon>Candidatus Tayloriibacteriota</taxon>
    </lineage>
</organism>
<comment type="function">
    <text evidence="11">Catalyzes the oxidation of 5,10-methylenetetrahydrofolate to 5,10-methenyltetrahydrofolate and then the hydrolysis of 5,10-methenyltetrahydrofolate to 10-formyltetrahydrofolate.</text>
</comment>
<dbReference type="SUPFAM" id="SSF53223">
    <property type="entry name" value="Aminoacid dehydrogenase-like, N-terminal domain"/>
    <property type="match status" value="1"/>
</dbReference>
<dbReference type="InterPro" id="IPR046346">
    <property type="entry name" value="Aminoacid_DH-like_N_sf"/>
</dbReference>
<comment type="caution">
    <text evidence="11">Lacks conserved residue(s) required for the propagation of feature annotation.</text>
</comment>
<dbReference type="EC" id="1.5.1.5" evidence="11"/>
<dbReference type="InterPro" id="IPR020867">
    <property type="entry name" value="THF_DH/CycHdrlase_CS"/>
</dbReference>
<dbReference type="Gene3D" id="3.40.50.10860">
    <property type="entry name" value="Leucine Dehydrogenase, chain A, domain 1"/>
    <property type="match status" value="1"/>
</dbReference>
<evidence type="ECO:0000256" key="3">
    <source>
        <dbReference type="ARBA" id="ARBA00022563"/>
    </source>
</evidence>
<comment type="catalytic activity">
    <reaction evidence="11">
        <text>(6R)-5,10-methylene-5,6,7,8-tetrahydrofolate + NADP(+) = (6R)-5,10-methenyltetrahydrofolate + NADPH</text>
        <dbReference type="Rhea" id="RHEA:22812"/>
        <dbReference type="ChEBI" id="CHEBI:15636"/>
        <dbReference type="ChEBI" id="CHEBI:57455"/>
        <dbReference type="ChEBI" id="CHEBI:57783"/>
        <dbReference type="ChEBI" id="CHEBI:58349"/>
        <dbReference type="EC" id="1.5.1.5"/>
    </reaction>
</comment>
<evidence type="ECO:0000256" key="6">
    <source>
        <dbReference type="ARBA" id="ARBA00022857"/>
    </source>
</evidence>
<dbReference type="GO" id="GO:0004488">
    <property type="term" value="F:methylenetetrahydrofolate dehydrogenase (NADP+) activity"/>
    <property type="evidence" value="ECO:0007669"/>
    <property type="project" value="UniProtKB-UniRule"/>
</dbReference>
<feature type="domain" description="Tetrahydrofolate dehydrogenase/cyclohydrolase catalytic" evidence="12">
    <location>
        <begin position="8"/>
        <end position="119"/>
    </location>
</feature>
<dbReference type="Pfam" id="PF02882">
    <property type="entry name" value="THF_DHG_CYH_C"/>
    <property type="match status" value="1"/>
</dbReference>
<proteinExistence type="inferred from homology"/>
<comment type="caution">
    <text evidence="14">The sequence shown here is derived from an EMBL/GenBank/DDBJ whole genome shotgun (WGS) entry which is preliminary data.</text>
</comment>
<evidence type="ECO:0000256" key="10">
    <source>
        <dbReference type="ARBA" id="ARBA00023268"/>
    </source>
</evidence>
<comment type="catalytic activity">
    <reaction evidence="11">
        <text>(6R)-5,10-methenyltetrahydrofolate + H2O = (6R)-10-formyltetrahydrofolate + H(+)</text>
        <dbReference type="Rhea" id="RHEA:23700"/>
        <dbReference type="ChEBI" id="CHEBI:15377"/>
        <dbReference type="ChEBI" id="CHEBI:15378"/>
        <dbReference type="ChEBI" id="CHEBI:57455"/>
        <dbReference type="ChEBI" id="CHEBI:195366"/>
        <dbReference type="EC" id="3.5.4.9"/>
    </reaction>
</comment>
<dbReference type="PANTHER" id="PTHR48099:SF5">
    <property type="entry name" value="C-1-TETRAHYDROFOLATE SYNTHASE, CYTOPLASMIC"/>
    <property type="match status" value="1"/>
</dbReference>
<dbReference type="Pfam" id="PF00763">
    <property type="entry name" value="THF_DHG_CYH"/>
    <property type="match status" value="1"/>
</dbReference>
<evidence type="ECO:0000256" key="11">
    <source>
        <dbReference type="HAMAP-Rule" id="MF_01576"/>
    </source>
</evidence>
<evidence type="ECO:0000256" key="8">
    <source>
        <dbReference type="ARBA" id="ARBA00023102"/>
    </source>
</evidence>
<keyword evidence="9 11" id="KW-0486">Methionine biosynthesis</keyword>
<evidence type="ECO:0000256" key="9">
    <source>
        <dbReference type="ARBA" id="ARBA00023167"/>
    </source>
</evidence>
<name>A0A1G2NET1_9BACT</name>
<evidence type="ECO:0000256" key="4">
    <source>
        <dbReference type="ARBA" id="ARBA00022755"/>
    </source>
</evidence>
<dbReference type="PRINTS" id="PR00085">
    <property type="entry name" value="THFDHDRGNASE"/>
</dbReference>
<dbReference type="PROSITE" id="PS00767">
    <property type="entry name" value="THF_DHG_CYH_2"/>
    <property type="match status" value="1"/>
</dbReference>
<comment type="similarity">
    <text evidence="11">Belongs to the tetrahydrofolate dehydrogenase/cyclohydrolase family.</text>
</comment>